<evidence type="ECO:0000256" key="1">
    <source>
        <dbReference type="SAM" id="SignalP"/>
    </source>
</evidence>
<dbReference type="Proteomes" id="UP000317257">
    <property type="component" value="Unassembled WGS sequence"/>
</dbReference>
<sequence length="109" mass="12241">MRFVSLLAFASAVLAKCRDPTYYPAIAYRADDCEEPSQKVPKYEECTKLDFGGHLNSLKIGERTESCKLYQNHNCLGNARAVNHTMDVITDPEIIATYSLKCFKSASQK</sequence>
<reference evidence="3" key="1">
    <citation type="submission" date="2018-12" db="EMBL/GenBank/DDBJ databases">
        <title>The complete genome of Metarhizium rileyi, a key fungal pathogen of Lepidoptera.</title>
        <authorList>
            <person name="Binneck E."/>
            <person name="Lastra C.C.L."/>
            <person name="Sosa-Gomez D.R."/>
        </authorList>
    </citation>
    <scope>NUCLEOTIDE SEQUENCE [LARGE SCALE GENOMIC DNA]</scope>
    <source>
        <strain evidence="3">Cep018-CH2</strain>
    </source>
</reference>
<organism evidence="2 3">
    <name type="scientific">Metarhizium rileyi (strain RCEF 4871)</name>
    <name type="common">Nomuraea rileyi</name>
    <dbReference type="NCBI Taxonomy" id="1649241"/>
    <lineage>
        <taxon>Eukaryota</taxon>
        <taxon>Fungi</taxon>
        <taxon>Dikarya</taxon>
        <taxon>Ascomycota</taxon>
        <taxon>Pezizomycotina</taxon>
        <taxon>Sordariomycetes</taxon>
        <taxon>Hypocreomycetidae</taxon>
        <taxon>Hypocreales</taxon>
        <taxon>Clavicipitaceae</taxon>
        <taxon>Metarhizium</taxon>
    </lineage>
</organism>
<evidence type="ECO:0000313" key="3">
    <source>
        <dbReference type="Proteomes" id="UP000317257"/>
    </source>
</evidence>
<feature type="chain" id="PRO_5022659391" evidence="1">
    <location>
        <begin position="16"/>
        <end position="109"/>
    </location>
</feature>
<keyword evidence="1" id="KW-0732">Signal</keyword>
<protein>
    <submittedName>
        <fullName evidence="2">Uncharacterized protein</fullName>
    </submittedName>
</protein>
<comment type="caution">
    <text evidence="2">The sequence shown here is derived from an EMBL/GenBank/DDBJ whole genome shotgun (WGS) entry which is preliminary data.</text>
</comment>
<name>A0A5C6GLI4_METRR</name>
<accession>A0A5C6GLI4</accession>
<gene>
    <name evidence="2" type="ORF">ED733_008111</name>
</gene>
<dbReference type="AlphaFoldDB" id="A0A5C6GLI4"/>
<feature type="signal peptide" evidence="1">
    <location>
        <begin position="1"/>
        <end position="15"/>
    </location>
</feature>
<proteinExistence type="predicted"/>
<evidence type="ECO:0000313" key="2">
    <source>
        <dbReference type="EMBL" id="TWU78244.1"/>
    </source>
</evidence>
<dbReference type="EMBL" id="SBHS01000002">
    <property type="protein sequence ID" value="TWU78244.1"/>
    <property type="molecule type" value="Genomic_DNA"/>
</dbReference>